<dbReference type="InterPro" id="IPR051923">
    <property type="entry name" value="Glycosyl_Hydrolase_39"/>
</dbReference>
<keyword evidence="4" id="KW-0238">DNA-binding</keyword>
<dbReference type="GO" id="GO:0004553">
    <property type="term" value="F:hydrolase activity, hydrolyzing O-glycosyl compounds"/>
    <property type="evidence" value="ECO:0007669"/>
    <property type="project" value="InterPro"/>
</dbReference>
<name>A0A1R1EMD4_9BACL</name>
<dbReference type="Gene3D" id="2.60.40.1500">
    <property type="entry name" value="Glycosyl hydrolase domain, family 39"/>
    <property type="match status" value="1"/>
</dbReference>
<keyword evidence="3" id="KW-0805">Transcription regulation</keyword>
<evidence type="ECO:0000313" key="10">
    <source>
        <dbReference type="Proteomes" id="UP000187172"/>
    </source>
</evidence>
<evidence type="ECO:0000256" key="5">
    <source>
        <dbReference type="ARBA" id="ARBA00023163"/>
    </source>
</evidence>
<dbReference type="EMBL" id="MRTP01000005">
    <property type="protein sequence ID" value="OMF52986.1"/>
    <property type="molecule type" value="Genomic_DNA"/>
</dbReference>
<dbReference type="InterPro" id="IPR000514">
    <property type="entry name" value="Glyco_hydro_39"/>
</dbReference>
<dbReference type="InterPro" id="IPR017853">
    <property type="entry name" value="GH"/>
</dbReference>
<evidence type="ECO:0000256" key="4">
    <source>
        <dbReference type="ARBA" id="ARBA00023125"/>
    </source>
</evidence>
<comment type="similarity">
    <text evidence="1">Belongs to the glycosyl hydrolase 39 family.</text>
</comment>
<keyword evidence="2" id="KW-0378">Hydrolase</keyword>
<dbReference type="STRING" id="297318.BK138_18885"/>
<evidence type="ECO:0000256" key="3">
    <source>
        <dbReference type="ARBA" id="ARBA00023015"/>
    </source>
</evidence>
<dbReference type="Gene3D" id="1.10.10.60">
    <property type="entry name" value="Homeodomain-like"/>
    <property type="match status" value="2"/>
</dbReference>
<dbReference type="GO" id="GO:0005975">
    <property type="term" value="P:carbohydrate metabolic process"/>
    <property type="evidence" value="ECO:0007669"/>
    <property type="project" value="InterPro"/>
</dbReference>
<comment type="caution">
    <text evidence="9">The sequence shown here is derived from an EMBL/GenBank/DDBJ whole genome shotgun (WGS) entry which is preliminary data.</text>
</comment>
<evidence type="ECO:0000256" key="1">
    <source>
        <dbReference type="ARBA" id="ARBA00008875"/>
    </source>
</evidence>
<dbReference type="PANTHER" id="PTHR12631">
    <property type="entry name" value="ALPHA-L-IDURONIDASE"/>
    <property type="match status" value="1"/>
</dbReference>
<dbReference type="SUPFAM" id="SSF51011">
    <property type="entry name" value="Glycosyl hydrolase domain"/>
    <property type="match status" value="1"/>
</dbReference>
<dbReference type="Pfam" id="PF01229">
    <property type="entry name" value="Glyco_hydro_39"/>
    <property type="match status" value="1"/>
</dbReference>
<accession>A0A1R1EMD4</accession>
<dbReference type="InterPro" id="IPR018060">
    <property type="entry name" value="HTH_AraC"/>
</dbReference>
<evidence type="ECO:0000256" key="2">
    <source>
        <dbReference type="ARBA" id="ARBA00022801"/>
    </source>
</evidence>
<proteinExistence type="inferred from homology"/>
<dbReference type="InterPro" id="IPR018062">
    <property type="entry name" value="HTH_AraC-typ_CS"/>
</dbReference>
<dbReference type="InterPro" id="IPR037923">
    <property type="entry name" value="HTH-like"/>
</dbReference>
<dbReference type="RefSeq" id="WP_076171869.1">
    <property type="nucleotide sequence ID" value="NZ_MRTP01000005.1"/>
</dbReference>
<dbReference type="InterPro" id="IPR014710">
    <property type="entry name" value="RmlC-like_jellyroll"/>
</dbReference>
<evidence type="ECO:0000313" key="9">
    <source>
        <dbReference type="EMBL" id="OMF52986.1"/>
    </source>
</evidence>
<dbReference type="InterPro" id="IPR013096">
    <property type="entry name" value="Cupin_2"/>
</dbReference>
<dbReference type="Pfam" id="PF12833">
    <property type="entry name" value="HTH_18"/>
    <property type="match status" value="1"/>
</dbReference>
<feature type="domain" description="HTH araC/xylS-type" evidence="8">
    <location>
        <begin position="177"/>
        <end position="275"/>
    </location>
</feature>
<protein>
    <submittedName>
        <fullName evidence="9">AraC family transcriptional regulator</fullName>
    </submittedName>
</protein>
<dbReference type="InterPro" id="IPR049166">
    <property type="entry name" value="GH39_cat"/>
</dbReference>
<dbReference type="SUPFAM" id="SSF51215">
    <property type="entry name" value="Regulatory protein AraC"/>
    <property type="match status" value="1"/>
</dbReference>
<dbReference type="PRINTS" id="PR00745">
    <property type="entry name" value="GLHYDRLASE39"/>
</dbReference>
<dbReference type="Pfam" id="PF07883">
    <property type="entry name" value="Cupin_2"/>
    <property type="match status" value="1"/>
</dbReference>
<dbReference type="Gene3D" id="3.20.20.80">
    <property type="entry name" value="Glycosidases"/>
    <property type="match status" value="1"/>
</dbReference>
<gene>
    <name evidence="9" type="ORF">BK138_18885</name>
</gene>
<keyword evidence="6" id="KW-0326">Glycosidase</keyword>
<dbReference type="InterPro" id="IPR009057">
    <property type="entry name" value="Homeodomain-like_sf"/>
</dbReference>
<evidence type="ECO:0000256" key="6">
    <source>
        <dbReference type="ARBA" id="ARBA00023295"/>
    </source>
</evidence>
<dbReference type="GO" id="GO:0003700">
    <property type="term" value="F:DNA-binding transcription factor activity"/>
    <property type="evidence" value="ECO:0007669"/>
    <property type="project" value="InterPro"/>
</dbReference>
<dbReference type="PROSITE" id="PS01124">
    <property type="entry name" value="HTH_ARAC_FAMILY_2"/>
    <property type="match status" value="1"/>
</dbReference>
<evidence type="ECO:0000259" key="8">
    <source>
        <dbReference type="PROSITE" id="PS01124"/>
    </source>
</evidence>
<dbReference type="PANTHER" id="PTHR12631:SF10">
    <property type="entry name" value="BETA-XYLOSIDASE-LIKE PROTEIN-RELATED"/>
    <property type="match status" value="1"/>
</dbReference>
<evidence type="ECO:0000256" key="7">
    <source>
        <dbReference type="PIRSR" id="PIRSR600514-1"/>
    </source>
</evidence>
<keyword evidence="5" id="KW-0804">Transcription</keyword>
<dbReference type="GO" id="GO:0043565">
    <property type="term" value="F:sequence-specific DNA binding"/>
    <property type="evidence" value="ECO:0007669"/>
    <property type="project" value="InterPro"/>
</dbReference>
<reference evidence="9 10" key="1">
    <citation type="submission" date="2016-11" db="EMBL/GenBank/DDBJ databases">
        <title>Paenibacillus species isolates.</title>
        <authorList>
            <person name="Beno S.M."/>
        </authorList>
    </citation>
    <scope>NUCLEOTIDE SEQUENCE [LARGE SCALE GENOMIC DNA]</scope>
    <source>
        <strain evidence="9 10">FSL R5-0378</strain>
    </source>
</reference>
<dbReference type="SMART" id="SM00342">
    <property type="entry name" value="HTH_ARAC"/>
    <property type="match status" value="1"/>
</dbReference>
<keyword evidence="10" id="KW-1185">Reference proteome</keyword>
<dbReference type="Proteomes" id="UP000187172">
    <property type="component" value="Unassembled WGS sequence"/>
</dbReference>
<dbReference type="SUPFAM" id="SSF51445">
    <property type="entry name" value="(Trans)glycosidases"/>
    <property type="match status" value="1"/>
</dbReference>
<dbReference type="InterPro" id="IPR049165">
    <property type="entry name" value="GH39_as"/>
</dbReference>
<dbReference type="AlphaFoldDB" id="A0A1R1EMD4"/>
<feature type="active site" description="Proton donor" evidence="7">
    <location>
        <position position="492"/>
    </location>
</feature>
<dbReference type="Gene3D" id="2.60.120.10">
    <property type="entry name" value="Jelly Rolls"/>
    <property type="match status" value="1"/>
</dbReference>
<organism evidence="9 10">
    <name type="scientific">Paenibacillus rhizosphaerae</name>
    <dbReference type="NCBI Taxonomy" id="297318"/>
    <lineage>
        <taxon>Bacteria</taxon>
        <taxon>Bacillati</taxon>
        <taxon>Bacillota</taxon>
        <taxon>Bacilli</taxon>
        <taxon>Bacillales</taxon>
        <taxon>Paenibacillaceae</taxon>
        <taxon>Paenibacillus</taxon>
    </lineage>
</organism>
<dbReference type="SUPFAM" id="SSF46689">
    <property type="entry name" value="Homeodomain-like"/>
    <property type="match status" value="2"/>
</dbReference>
<dbReference type="PROSITE" id="PS00041">
    <property type="entry name" value="HTH_ARAC_FAMILY_1"/>
    <property type="match status" value="1"/>
</dbReference>
<sequence length="836" mass="96633">MKHRYEFIEHHEHMPFTLFINSIDHIPFHWHKELELIYVLKGSVEIHVAQERLILREEDLLVINSMDVHKIDKTGEANVLLTLQVDPGTVQAQPQQSKNRIDCSSVNARGADEARFAPIRSGLAQMMWELNKREDGYGDKVMGHLHLLLGQLVRYFATAERLDDSANASDVDLERLRRIIQYVDENYMYKINLNQMAEQEHLSFYYFSHFFKSKIGISFQKYLTLIRLEKAETMLRETTSNIIDIAADCGFANVKLFNKSFKEKMGVTPSEYRQKHERQIGGADDKHLPFTRDTSESGSYIKVDTVKVLEGLYRHLPQVEAAAPSVPPTPARSVEESLVLDAAASGESYEPHWNRLLTAGRAAEGLREDWRKQLAEIQAEQPFQHIRFHGIFNDEMMIYDESEDGTPRYNWSYADELYDFLLGQGIRPFVELGFMPGKLKRSDETLFWWKGNISPPKDMAKWSELIRQFVRHLVNRYGMEEVRQWYFEVWNEPDAIEICWSGTKEEYFEFYAATALAIKSVSPDLRVGGPALNYITVWETDWIQTFLQYCHEHRVDIDFFSFHSYSEYWPGDEHSGGLSHTQPPEFFVDTIHKVRERIADSPAEALELHLTEWNFSLYPHNLLHDTMFMAPFIIKNAVDSIGLLQSLGFWTFTDIFEEMRAGDSPFHGGFGLISMHGLKKPSYYAFALLNKLGRRILARGPYYIATEENGDIQVLLYNYTHVDSLYAKGEWSGISEQNRYDVFESKEALDVGLDIRGLQGDYKVSHYTLDREHGSVFDAWQAMGAPDFPSKDEVAYLRRQSGPDLKVSQIRAASSYTVRVTVPPHGVQLITLHKQY</sequence>
<dbReference type="PROSITE" id="PS01027">
    <property type="entry name" value="GLYCOSYL_HYDROL_F39"/>
    <property type="match status" value="1"/>
</dbReference>